<dbReference type="AlphaFoldDB" id="A0A934NAN3"/>
<accession>A0A934NAN3</accession>
<dbReference type="PANTHER" id="PTHR34404">
    <property type="entry name" value="REGULATORY PROTEIN, FMDB FAMILY"/>
    <property type="match status" value="1"/>
</dbReference>
<evidence type="ECO:0000313" key="2">
    <source>
        <dbReference type="EMBL" id="MBJ7600198.1"/>
    </source>
</evidence>
<dbReference type="Proteomes" id="UP000612893">
    <property type="component" value="Unassembled WGS sequence"/>
</dbReference>
<feature type="domain" description="Putative regulatory protein FmdB zinc ribbon" evidence="1">
    <location>
        <begin position="1"/>
        <end position="43"/>
    </location>
</feature>
<sequence>MPIYEYRCDACAGSFEVLTSFSERDHGQVCPSCESTKTRVQVSSFAAIGAGAGLSPLPMASTGGGCCGGSCGCGSPN</sequence>
<dbReference type="InterPro" id="IPR013429">
    <property type="entry name" value="Regulatory_FmdB_Zinc_ribbon"/>
</dbReference>
<proteinExistence type="predicted"/>
<name>A0A934NAN3_9BACT</name>
<gene>
    <name evidence="2" type="ORF">JF922_19260</name>
</gene>
<organism evidence="2 3">
    <name type="scientific">Candidatus Nephthysia bennettiae</name>
    <dbReference type="NCBI Taxonomy" id="3127016"/>
    <lineage>
        <taxon>Bacteria</taxon>
        <taxon>Bacillati</taxon>
        <taxon>Candidatus Dormiibacterota</taxon>
        <taxon>Candidatus Dormibacteria</taxon>
        <taxon>Candidatus Dormibacterales</taxon>
        <taxon>Candidatus Dormibacteraceae</taxon>
        <taxon>Candidatus Nephthysia</taxon>
    </lineage>
</organism>
<dbReference type="Pfam" id="PF09723">
    <property type="entry name" value="Zn_ribbon_8"/>
    <property type="match status" value="1"/>
</dbReference>
<evidence type="ECO:0000313" key="3">
    <source>
        <dbReference type="Proteomes" id="UP000612893"/>
    </source>
</evidence>
<keyword evidence="3" id="KW-1185">Reference proteome</keyword>
<dbReference type="RefSeq" id="WP_338203931.1">
    <property type="nucleotide sequence ID" value="NZ_JAEKNR010000192.1"/>
</dbReference>
<dbReference type="SMART" id="SM00834">
    <property type="entry name" value="CxxC_CXXC_SSSS"/>
    <property type="match status" value="1"/>
</dbReference>
<reference evidence="2" key="1">
    <citation type="submission" date="2020-10" db="EMBL/GenBank/DDBJ databases">
        <title>Ca. Dormibacterota MAGs.</title>
        <authorList>
            <person name="Montgomery K."/>
        </authorList>
    </citation>
    <scope>NUCLEOTIDE SEQUENCE [LARGE SCALE GENOMIC DNA]</scope>
    <source>
        <strain evidence="2">SC8812_S17_10</strain>
    </source>
</reference>
<protein>
    <submittedName>
        <fullName evidence="2">Zinc ribbon domain-containing protein</fullName>
    </submittedName>
</protein>
<comment type="caution">
    <text evidence="2">The sequence shown here is derived from an EMBL/GenBank/DDBJ whole genome shotgun (WGS) entry which is preliminary data.</text>
</comment>
<dbReference type="PANTHER" id="PTHR34404:SF3">
    <property type="entry name" value="REGULATORY PROTEIN, FMDB FAMILY"/>
    <property type="match status" value="1"/>
</dbReference>
<evidence type="ECO:0000259" key="1">
    <source>
        <dbReference type="SMART" id="SM00834"/>
    </source>
</evidence>
<dbReference type="EMBL" id="JAEKNR010000192">
    <property type="protein sequence ID" value="MBJ7600198.1"/>
    <property type="molecule type" value="Genomic_DNA"/>
</dbReference>
<dbReference type="NCBIfam" id="TIGR02605">
    <property type="entry name" value="CxxC_CxxC_SSSS"/>
    <property type="match status" value="1"/>
</dbReference>